<accession>A0A7K0CQA1</accession>
<evidence type="ECO:0000256" key="2">
    <source>
        <dbReference type="SAM" id="SignalP"/>
    </source>
</evidence>
<dbReference type="Pfam" id="PF19403">
    <property type="entry name" value="SpaA_2"/>
    <property type="match status" value="1"/>
</dbReference>
<dbReference type="SUPFAM" id="SSF53300">
    <property type="entry name" value="vWA-like"/>
    <property type="match status" value="1"/>
</dbReference>
<feature type="compositionally biased region" description="Polar residues" evidence="1">
    <location>
        <begin position="241"/>
        <end position="251"/>
    </location>
</feature>
<dbReference type="PROSITE" id="PS50234">
    <property type="entry name" value="VWFA"/>
    <property type="match status" value="1"/>
</dbReference>
<dbReference type="AlphaFoldDB" id="A0A7K0CQA1"/>
<dbReference type="RefSeq" id="WP_153456467.1">
    <property type="nucleotide sequence ID" value="NZ_WEGJ01000037.1"/>
</dbReference>
<keyword evidence="5" id="KW-1185">Reference proteome</keyword>
<dbReference type="InterPro" id="IPR036465">
    <property type="entry name" value="vWFA_dom_sf"/>
</dbReference>
<dbReference type="GO" id="GO:0005975">
    <property type="term" value="P:carbohydrate metabolic process"/>
    <property type="evidence" value="ECO:0007669"/>
    <property type="project" value="UniProtKB-ARBA"/>
</dbReference>
<keyword evidence="2" id="KW-0732">Signal</keyword>
<feature type="signal peptide" evidence="2">
    <location>
        <begin position="1"/>
        <end position="32"/>
    </location>
</feature>
<gene>
    <name evidence="4" type="ORF">SRB5_58440</name>
</gene>
<dbReference type="InterPro" id="IPR041033">
    <property type="entry name" value="SpaA_PFL_dom_1"/>
</dbReference>
<evidence type="ECO:0000313" key="5">
    <source>
        <dbReference type="Proteomes" id="UP000466345"/>
    </source>
</evidence>
<proteinExistence type="predicted"/>
<feature type="region of interest" description="Disordered" evidence="1">
    <location>
        <begin position="230"/>
        <end position="252"/>
    </location>
</feature>
<dbReference type="Proteomes" id="UP000466345">
    <property type="component" value="Unassembled WGS sequence"/>
</dbReference>
<dbReference type="OrthoDB" id="134475at2"/>
<protein>
    <recommendedName>
        <fullName evidence="3">VWFA domain-containing protein</fullName>
    </recommendedName>
</protein>
<feature type="chain" id="PRO_5029544636" description="VWFA domain-containing protein" evidence="2">
    <location>
        <begin position="33"/>
        <end position="992"/>
    </location>
</feature>
<dbReference type="Gene3D" id="3.40.50.410">
    <property type="entry name" value="von Willebrand factor, type A domain"/>
    <property type="match status" value="1"/>
</dbReference>
<dbReference type="InterPro" id="IPR013783">
    <property type="entry name" value="Ig-like_fold"/>
</dbReference>
<dbReference type="InterPro" id="IPR002035">
    <property type="entry name" value="VWF_A"/>
</dbReference>
<dbReference type="SMART" id="SM00327">
    <property type="entry name" value="VWA"/>
    <property type="match status" value="1"/>
</dbReference>
<organism evidence="4 5">
    <name type="scientific">Streptomyces smaragdinus</name>
    <dbReference type="NCBI Taxonomy" id="2585196"/>
    <lineage>
        <taxon>Bacteria</taxon>
        <taxon>Bacillati</taxon>
        <taxon>Actinomycetota</taxon>
        <taxon>Actinomycetes</taxon>
        <taxon>Kitasatosporales</taxon>
        <taxon>Streptomycetaceae</taxon>
        <taxon>Streptomyces</taxon>
    </lineage>
</organism>
<dbReference type="Pfam" id="PF17802">
    <property type="entry name" value="SpaA"/>
    <property type="match status" value="1"/>
</dbReference>
<reference evidence="4 5" key="1">
    <citation type="submission" date="2019-10" db="EMBL/GenBank/DDBJ databases">
        <title>Streptomyces smaragdinus sp. nov. and Streptomyces fabii sp. nov., isolated from the gut of fungus growing-termite Macrotermes natalensis.</title>
        <authorList>
            <person name="Schwitalla J."/>
            <person name="Benndorf R."/>
            <person name="Martin K."/>
            <person name="De Beer W."/>
            <person name="Kaster A.-K."/>
            <person name="Vollmers J."/>
            <person name="Poulsen M."/>
            <person name="Beemelmanns C."/>
        </authorList>
    </citation>
    <scope>NUCLEOTIDE SEQUENCE [LARGE SCALE GENOMIC DNA]</scope>
    <source>
        <strain evidence="4 5">RB5</strain>
    </source>
</reference>
<evidence type="ECO:0000256" key="1">
    <source>
        <dbReference type="SAM" id="MobiDB-lite"/>
    </source>
</evidence>
<feature type="region of interest" description="Disordered" evidence="1">
    <location>
        <begin position="693"/>
        <end position="716"/>
    </location>
</feature>
<dbReference type="InterPro" id="IPR045826">
    <property type="entry name" value="SpaA_PFL_dom_2"/>
</dbReference>
<feature type="domain" description="VWFA" evidence="3">
    <location>
        <begin position="187"/>
        <end position="398"/>
    </location>
</feature>
<evidence type="ECO:0000313" key="4">
    <source>
        <dbReference type="EMBL" id="MQY15656.1"/>
    </source>
</evidence>
<name>A0A7K0CQA1_9ACTN</name>
<evidence type="ECO:0000259" key="3">
    <source>
        <dbReference type="PROSITE" id="PS50234"/>
    </source>
</evidence>
<dbReference type="EMBL" id="WEGJ01000037">
    <property type="protein sequence ID" value="MQY15656.1"/>
    <property type="molecule type" value="Genomic_DNA"/>
</dbReference>
<sequence>MNKRFSAYRSAAGVALMTAVTLLSGSLPQAQAATDPTDGTAVIRVHVGGDRTGGGVDPLAGAVLGLSTEAGGEVGRTCTSDAEGLCEFILPTAETGRSYVVRQVSAPDGWVMNPELRTGPSGAGGQARAYEFPTPVVWPGNLYESGSNDANGFMRFAERLNGPHTDSTGVWQNSRANPPLPELCGLRVALIMDWSTSVGGDAPQLRSAADALVDGLRGTPSSMSVFHFSTTSPRPGIPNRPQLTPVSSANGAQEIKDSYRTITPGGSTNWDAAFRAAVAANGDYDLAVMITDGNPTSRGPTGQATGRTNRFAEVEDGIFSANALKEQGTRVVAMGVGSGVEEASSALNLAAISGPVRFTDDVGTADYFQDHDYGEAAQHLRALALQHCPGTMHIVKQIVPPGGTLTDAVPAGPGWTFTVDGTGLPDALERTTSTDRTGAVQYDLTGSTAENLDLDVTGDQHEGYERLDVDGRPARCTATPITEEEVGEEIPLDVSPGTTGEAFHVAGVPAAGTTTCTVYNQAPEGVTELTVDKRWSINGTTFPHGGQPVGLDAELQLTDPAGDLMPEAEWGETYGEYTAGDQVAVGEDTEVDLPRCRPERGATITGVDGEAVPLQPGHKVTLSAVHANNRFTITNYLTCDAGLTLRKEVHGGPADPADWLLTATAREEGPLPGPSGNGTATADVTPEVSYVLGESGGDPRYAPADSRTMEGGEPLEPGTTASWTCELDGDASTGGWTDGVEGVVSVPLGHDATCTLDNTVATVRVAKRVTGGDAVPSDFTLIFTPVGDNLPEGLEPVVVPGSAEPVPMLLRPGIPYRVSELGVPNYRPSLLTCEPSHVQTAGLELTATPADIEAVNVTCTLDNGISEDPVSDGVIELRKRDSADGSPLAGAVFRLWLETNGVEGLQTDGDNPDTPHDTGCSTDTTGVCRWENLPVGFFYLQETAVPEGYVLPEGRVLGPFRIQTGSAPIEVGADNERDTCEKGDKRPECKTR</sequence>
<comment type="caution">
    <text evidence="4">The sequence shown here is derived from an EMBL/GenBank/DDBJ whole genome shotgun (WGS) entry which is preliminary data.</text>
</comment>
<dbReference type="Gene3D" id="2.60.40.10">
    <property type="entry name" value="Immunoglobulins"/>
    <property type="match status" value="1"/>
</dbReference>